<dbReference type="Gene3D" id="3.90.1280.20">
    <property type="match status" value="1"/>
</dbReference>
<dbReference type="InterPro" id="IPR028979">
    <property type="entry name" value="Ser_kin/Pase_Hpr-like_N_sf"/>
</dbReference>
<evidence type="ECO:0000313" key="10">
    <source>
        <dbReference type="EMBL" id="SJZ33845.1"/>
    </source>
</evidence>
<proteinExistence type="predicted"/>
<evidence type="ECO:0000256" key="7">
    <source>
        <dbReference type="ARBA" id="ARBA00047820"/>
    </source>
</evidence>
<organism evidence="10 11">
    <name type="scientific">Selenihalanaerobacter shriftii</name>
    <dbReference type="NCBI Taxonomy" id="142842"/>
    <lineage>
        <taxon>Bacteria</taxon>
        <taxon>Bacillati</taxon>
        <taxon>Bacillota</taxon>
        <taxon>Clostridia</taxon>
        <taxon>Halanaerobiales</taxon>
        <taxon>Halobacteroidaceae</taxon>
        <taxon>Selenihalanaerobacter</taxon>
    </lineage>
</organism>
<dbReference type="GO" id="GO:0046872">
    <property type="term" value="F:metal ion binding"/>
    <property type="evidence" value="ECO:0007669"/>
    <property type="project" value="UniProtKB-KW"/>
</dbReference>
<dbReference type="RefSeq" id="WP_078808948.1">
    <property type="nucleotide sequence ID" value="NZ_FUWM01000004.1"/>
</dbReference>
<evidence type="ECO:0000259" key="9">
    <source>
        <dbReference type="PROSITE" id="PS51371"/>
    </source>
</evidence>
<dbReference type="Gene3D" id="3.90.1640.10">
    <property type="entry name" value="inorganic pyrophosphatase (n-terminal core)"/>
    <property type="match status" value="2"/>
</dbReference>
<dbReference type="NCBIfam" id="NF011443">
    <property type="entry name" value="PRK14869.1-5"/>
    <property type="match status" value="1"/>
</dbReference>
<dbReference type="EC" id="3.6.1.1" evidence="2"/>
<keyword evidence="11" id="KW-1185">Reference proteome</keyword>
<name>A0A1T4JUR3_9FIRM</name>
<accession>A0A1T4JUR3</accession>
<dbReference type="InterPro" id="IPR001667">
    <property type="entry name" value="DDH_dom"/>
</dbReference>
<comment type="cofactor">
    <cofactor evidence="1">
        <name>Mn(2+)</name>
        <dbReference type="ChEBI" id="CHEBI:29035"/>
    </cofactor>
</comment>
<dbReference type="NCBIfam" id="NF011442">
    <property type="entry name" value="PRK14869.1-4"/>
    <property type="match status" value="1"/>
</dbReference>
<evidence type="ECO:0000256" key="1">
    <source>
        <dbReference type="ARBA" id="ARBA00001936"/>
    </source>
</evidence>
<dbReference type="Gene3D" id="3.40.1390.20">
    <property type="entry name" value="HprK N-terminal domain-like"/>
    <property type="match status" value="1"/>
</dbReference>
<dbReference type="AlphaFoldDB" id="A0A1T4JUR3"/>
<dbReference type="InterPro" id="IPR010766">
    <property type="entry name" value="DRTGG"/>
</dbReference>
<dbReference type="Pfam" id="PF07085">
    <property type="entry name" value="DRTGG"/>
    <property type="match status" value="1"/>
</dbReference>
<dbReference type="InterPro" id="IPR038763">
    <property type="entry name" value="DHH_sf"/>
</dbReference>
<dbReference type="PANTHER" id="PTHR12112">
    <property type="entry name" value="BNIP - RELATED"/>
    <property type="match status" value="1"/>
</dbReference>
<dbReference type="SMART" id="SM01131">
    <property type="entry name" value="DHHA2"/>
    <property type="match status" value="1"/>
</dbReference>
<dbReference type="SMART" id="SM00116">
    <property type="entry name" value="CBS"/>
    <property type="match status" value="2"/>
</dbReference>
<feature type="domain" description="CBS" evidence="9">
    <location>
        <begin position="253"/>
        <end position="310"/>
    </location>
</feature>
<dbReference type="SUPFAM" id="SSF75138">
    <property type="entry name" value="HprK N-terminal domain-like"/>
    <property type="match status" value="1"/>
</dbReference>
<dbReference type="STRING" id="142842.SAMN02745118_00423"/>
<evidence type="ECO:0000256" key="2">
    <source>
        <dbReference type="ARBA" id="ARBA00012146"/>
    </source>
</evidence>
<dbReference type="GO" id="GO:0004427">
    <property type="term" value="F:inorganic diphosphate phosphatase activity"/>
    <property type="evidence" value="ECO:0007669"/>
    <property type="project" value="UniProtKB-EC"/>
</dbReference>
<keyword evidence="4" id="KW-0378">Hydrolase</keyword>
<dbReference type="GO" id="GO:0005737">
    <property type="term" value="C:cytoplasm"/>
    <property type="evidence" value="ECO:0007669"/>
    <property type="project" value="InterPro"/>
</dbReference>
<dbReference type="Pfam" id="PF00571">
    <property type="entry name" value="CBS"/>
    <property type="match status" value="2"/>
</dbReference>
<gene>
    <name evidence="10" type="ORF">SAMN02745118_00423</name>
</gene>
<evidence type="ECO:0000256" key="8">
    <source>
        <dbReference type="PROSITE-ProRule" id="PRU00703"/>
    </source>
</evidence>
<evidence type="ECO:0000256" key="3">
    <source>
        <dbReference type="ARBA" id="ARBA00022723"/>
    </source>
</evidence>
<evidence type="ECO:0000256" key="4">
    <source>
        <dbReference type="ARBA" id="ARBA00022801"/>
    </source>
</evidence>
<dbReference type="Pfam" id="PF01368">
    <property type="entry name" value="DHH"/>
    <property type="match status" value="1"/>
</dbReference>
<protein>
    <recommendedName>
        <fullName evidence="2">inorganic diphosphatase</fullName>
        <ecNumber evidence="2">3.6.1.1</ecNumber>
    </recommendedName>
    <alternativeName>
        <fullName evidence="6">Pyrophosphate phospho-hydrolase</fullName>
    </alternativeName>
</protein>
<comment type="catalytic activity">
    <reaction evidence="7">
        <text>diphosphate + H2O = 2 phosphate + H(+)</text>
        <dbReference type="Rhea" id="RHEA:24576"/>
        <dbReference type="ChEBI" id="CHEBI:15377"/>
        <dbReference type="ChEBI" id="CHEBI:15378"/>
        <dbReference type="ChEBI" id="CHEBI:33019"/>
        <dbReference type="ChEBI" id="CHEBI:43474"/>
        <dbReference type="EC" id="3.6.1.1"/>
    </reaction>
</comment>
<dbReference type="PANTHER" id="PTHR12112:SF22">
    <property type="entry name" value="MANGANESE-DEPENDENT INORGANIC PYROPHOSPHATASE-RELATED"/>
    <property type="match status" value="1"/>
</dbReference>
<dbReference type="InterPro" id="IPR046342">
    <property type="entry name" value="CBS_dom_sf"/>
</dbReference>
<dbReference type="Proteomes" id="UP000190625">
    <property type="component" value="Unassembled WGS sequence"/>
</dbReference>
<keyword evidence="3" id="KW-0479">Metal-binding</keyword>
<dbReference type="InterPro" id="IPR004097">
    <property type="entry name" value="DHHA2"/>
</dbReference>
<evidence type="ECO:0000256" key="6">
    <source>
        <dbReference type="ARBA" id="ARBA00032535"/>
    </source>
</evidence>
<dbReference type="Gene3D" id="3.10.310.20">
    <property type="entry name" value="DHHA2 domain"/>
    <property type="match status" value="1"/>
</dbReference>
<dbReference type="Pfam" id="PF02833">
    <property type="entry name" value="DHHA2"/>
    <property type="match status" value="1"/>
</dbReference>
<keyword evidence="5" id="KW-0464">Manganese</keyword>
<reference evidence="11" key="1">
    <citation type="submission" date="2017-02" db="EMBL/GenBank/DDBJ databases">
        <authorList>
            <person name="Varghese N."/>
            <person name="Submissions S."/>
        </authorList>
    </citation>
    <scope>NUCLEOTIDE SEQUENCE [LARGE SCALE GENOMIC DNA]</scope>
    <source>
        <strain evidence="11">ATCC BAA-73</strain>
    </source>
</reference>
<dbReference type="InterPro" id="IPR000644">
    <property type="entry name" value="CBS_dom"/>
</dbReference>
<dbReference type="OrthoDB" id="9766150at2"/>
<keyword evidence="8" id="KW-0129">CBS domain</keyword>
<dbReference type="PROSITE" id="PS51371">
    <property type="entry name" value="CBS"/>
    <property type="match status" value="2"/>
</dbReference>
<dbReference type="SUPFAM" id="SSF54631">
    <property type="entry name" value="CBS-domain pair"/>
    <property type="match status" value="1"/>
</dbReference>
<dbReference type="InterPro" id="IPR038222">
    <property type="entry name" value="DHHA2_dom_sf"/>
</dbReference>
<dbReference type="SUPFAM" id="SSF64182">
    <property type="entry name" value="DHH phosphoesterases"/>
    <property type="match status" value="1"/>
</dbReference>
<evidence type="ECO:0000256" key="5">
    <source>
        <dbReference type="ARBA" id="ARBA00023211"/>
    </source>
</evidence>
<dbReference type="FunFam" id="3.90.1640.10:FF:000001">
    <property type="entry name" value="Probable manganese-dependent inorganic pyrophosphatase"/>
    <property type="match status" value="1"/>
</dbReference>
<evidence type="ECO:0000313" key="11">
    <source>
        <dbReference type="Proteomes" id="UP000190625"/>
    </source>
</evidence>
<dbReference type="EMBL" id="FUWM01000004">
    <property type="protein sequence ID" value="SJZ33845.1"/>
    <property type="molecule type" value="Genomic_DNA"/>
</dbReference>
<feature type="domain" description="CBS" evidence="9">
    <location>
        <begin position="73"/>
        <end position="130"/>
    </location>
</feature>
<sequence length="545" mass="60548">MSKEKIVIGHQNPDTDSICSAIAYAKFKQELGEKVAAARCGGINPETKFVLDYFNVQAPELVTDVYTRVSDIMNRNNLKTVAPNTPIKEVGELLEQEEIKVVPVINEINELLGIVTAGDIAHRYLEELAVESLREVPTSLENIIHTLEGEVIIDQQDISAEVTGNIITGAMDAETMRSYISSGDIVLLGNRVKAQRVALEADISCLIVTGDLEVKTEIKDLATKKEITIIKVPHDTFAAARLINMSIPVSKVMSIEVESFYPNELVDNVREDILNSAHRSYPVIDRQNRLLGLVSARNLIDLETKEVILVDHNEKSQAVEGIAEATLLEVIDHHRLGDLETLEPILVRNEPVGSTATIVAKLYSEYGIALSEEIAGILLAAILSDTVIFRSPTCTLVDREVANNLAEIIDEDIEKIGRSIFKAGSVLNKLEPRELILNDFKEYAFNEVKIGVGQIEIMDLEEFKKQDMQILTALQKLKEEKSLNYIFLMVTDILNEGSLLLFNKQAGSLVKRSFVSEDREIGVYLTGVMSRKKQIIPILSKMLTN</sequence>